<dbReference type="GO" id="GO:0002009">
    <property type="term" value="P:morphogenesis of an epithelium"/>
    <property type="evidence" value="ECO:0007669"/>
    <property type="project" value="UniProtKB-ARBA"/>
</dbReference>
<evidence type="ECO:0000259" key="15">
    <source>
        <dbReference type="PROSITE" id="PS50002"/>
    </source>
</evidence>
<dbReference type="PRINTS" id="PR00401">
    <property type="entry name" value="SH2DOMAIN"/>
</dbReference>
<evidence type="ECO:0000256" key="3">
    <source>
        <dbReference type="ARBA" id="ARBA00022741"/>
    </source>
</evidence>
<gene>
    <name evidence="17" type="ORF">MNOR_LOCUS33371</name>
</gene>
<evidence type="ECO:0000256" key="7">
    <source>
        <dbReference type="ARBA" id="ARBA00023137"/>
    </source>
</evidence>
<keyword evidence="3 11" id="KW-0547">Nucleotide-binding</keyword>
<evidence type="ECO:0000256" key="10">
    <source>
        <dbReference type="PROSITE-ProRule" id="PRU00192"/>
    </source>
</evidence>
<dbReference type="InterPro" id="IPR036028">
    <property type="entry name" value="SH3-like_dom_sf"/>
</dbReference>
<keyword evidence="6 9" id="KW-0727">SH2 domain</keyword>
<dbReference type="SUPFAM" id="SSF56112">
    <property type="entry name" value="Protein kinase-like (PK-like)"/>
    <property type="match status" value="1"/>
</dbReference>
<comment type="catalytic activity">
    <reaction evidence="8 12">
        <text>L-tyrosyl-[protein] + ATP = O-phospho-L-tyrosyl-[protein] + ADP + H(+)</text>
        <dbReference type="Rhea" id="RHEA:10596"/>
        <dbReference type="Rhea" id="RHEA-COMP:10136"/>
        <dbReference type="Rhea" id="RHEA-COMP:20101"/>
        <dbReference type="ChEBI" id="CHEBI:15378"/>
        <dbReference type="ChEBI" id="CHEBI:30616"/>
        <dbReference type="ChEBI" id="CHEBI:46858"/>
        <dbReference type="ChEBI" id="CHEBI:61978"/>
        <dbReference type="ChEBI" id="CHEBI:456216"/>
        <dbReference type="EC" id="2.7.10.2"/>
    </reaction>
</comment>
<evidence type="ECO:0000256" key="12">
    <source>
        <dbReference type="RuleBase" id="RU362096"/>
    </source>
</evidence>
<dbReference type="InterPro" id="IPR017441">
    <property type="entry name" value="Protein_kinase_ATP_BS"/>
</dbReference>
<dbReference type="FunFam" id="3.30.200.20:FF:000053">
    <property type="entry name" value="Tyrosine-protein kinase"/>
    <property type="match status" value="1"/>
</dbReference>
<evidence type="ECO:0000256" key="13">
    <source>
        <dbReference type="SAM" id="MobiDB-lite"/>
    </source>
</evidence>
<dbReference type="Pfam" id="PF00017">
    <property type="entry name" value="SH2"/>
    <property type="match status" value="1"/>
</dbReference>
<dbReference type="FunFam" id="1.10.510.10:FF:000318">
    <property type="entry name" value="Tyrosine-protein kinase"/>
    <property type="match status" value="1"/>
</dbReference>
<dbReference type="GO" id="GO:0005524">
    <property type="term" value="F:ATP binding"/>
    <property type="evidence" value="ECO:0007669"/>
    <property type="project" value="UniProtKB-UniRule"/>
</dbReference>
<comment type="caution">
    <text evidence="17">The sequence shown here is derived from an EMBL/GenBank/DDBJ whole genome shotgun (WGS) entry which is preliminary data.</text>
</comment>
<dbReference type="InterPro" id="IPR001452">
    <property type="entry name" value="SH3_domain"/>
</dbReference>
<evidence type="ECO:0000313" key="18">
    <source>
        <dbReference type="Proteomes" id="UP001497623"/>
    </source>
</evidence>
<dbReference type="PROSITE" id="PS00109">
    <property type="entry name" value="PROTEIN_KINASE_TYR"/>
    <property type="match status" value="1"/>
</dbReference>
<feature type="domain" description="SH3" evidence="15">
    <location>
        <begin position="113"/>
        <end position="174"/>
    </location>
</feature>
<dbReference type="Gene3D" id="2.30.30.40">
    <property type="entry name" value="SH3 Domains"/>
    <property type="match status" value="1"/>
</dbReference>
<organism evidence="17 18">
    <name type="scientific">Meganyctiphanes norvegica</name>
    <name type="common">Northern krill</name>
    <name type="synonym">Thysanopoda norvegica</name>
    <dbReference type="NCBI Taxonomy" id="48144"/>
    <lineage>
        <taxon>Eukaryota</taxon>
        <taxon>Metazoa</taxon>
        <taxon>Ecdysozoa</taxon>
        <taxon>Arthropoda</taxon>
        <taxon>Crustacea</taxon>
        <taxon>Multicrustacea</taxon>
        <taxon>Malacostraca</taxon>
        <taxon>Eumalacostraca</taxon>
        <taxon>Eucarida</taxon>
        <taxon>Euphausiacea</taxon>
        <taxon>Euphausiidae</taxon>
        <taxon>Meganyctiphanes</taxon>
    </lineage>
</organism>
<dbReference type="SMART" id="SM00219">
    <property type="entry name" value="TyrKc"/>
    <property type="match status" value="1"/>
</dbReference>
<dbReference type="EMBL" id="CAXKWB010047945">
    <property type="protein sequence ID" value="CAL4166217.1"/>
    <property type="molecule type" value="Genomic_DNA"/>
</dbReference>
<dbReference type="Proteomes" id="UP001497623">
    <property type="component" value="Unassembled WGS sequence"/>
</dbReference>
<dbReference type="EC" id="2.7.10.2" evidence="12"/>
<evidence type="ECO:0000256" key="1">
    <source>
        <dbReference type="ARBA" id="ARBA00022443"/>
    </source>
</evidence>
<feature type="domain" description="Protein kinase" evidence="16">
    <location>
        <begin position="297"/>
        <end position="550"/>
    </location>
</feature>
<feature type="compositionally biased region" description="Polar residues" evidence="13">
    <location>
        <begin position="91"/>
        <end position="103"/>
    </location>
</feature>
<evidence type="ECO:0000259" key="16">
    <source>
        <dbReference type="PROSITE" id="PS50011"/>
    </source>
</evidence>
<dbReference type="InterPro" id="IPR020635">
    <property type="entry name" value="Tyr_kinase_cat_dom"/>
</dbReference>
<dbReference type="PANTHER" id="PTHR24418">
    <property type="entry name" value="TYROSINE-PROTEIN KINASE"/>
    <property type="match status" value="1"/>
</dbReference>
<dbReference type="InterPro" id="IPR011009">
    <property type="entry name" value="Kinase-like_dom_sf"/>
</dbReference>
<dbReference type="GO" id="GO:0048468">
    <property type="term" value="P:cell development"/>
    <property type="evidence" value="ECO:0007669"/>
    <property type="project" value="UniProtKB-ARBA"/>
</dbReference>
<proteinExistence type="inferred from homology"/>
<dbReference type="Pfam" id="PF00018">
    <property type="entry name" value="SH3_1"/>
    <property type="match status" value="1"/>
</dbReference>
<feature type="compositionally biased region" description="Basic and acidic residues" evidence="13">
    <location>
        <begin position="7"/>
        <end position="16"/>
    </location>
</feature>
<dbReference type="InterPro" id="IPR000719">
    <property type="entry name" value="Prot_kinase_dom"/>
</dbReference>
<dbReference type="PROSITE" id="PS00107">
    <property type="entry name" value="PROTEIN_KINASE_ATP"/>
    <property type="match status" value="1"/>
</dbReference>
<keyword evidence="5 11" id="KW-0067">ATP-binding</keyword>
<dbReference type="InterPro" id="IPR050198">
    <property type="entry name" value="Non-receptor_tyrosine_kinases"/>
</dbReference>
<sequence>MGNCCGKSEDISDPVRQEQPIPNYDQSRKNSVIPNLNGRPPMGYQQIALHPQHIPHQGYTNQNSLGNSNSRSAAAYQNSPYLQQNQVYNQKRPSNAYNPNQQHQNDHQGPLDTEGSLFVVKYPYEARVDGAISINEGELIEVIDISNSEWWFGRSRTTGQEGYVPSNYLAEQYSLESEPWFFGAINRQEAIRRLMHPDNEVGSFLVRQSDNPITPCSLSVKFGESAKHYRIGFQQHDATYFITPSQLHVFKTLHDLVNFYKVEGGLCCNLGNACINHDKPTTSLTHKDEWEMDRNQVGLGRKLGSGQFGDVFEGSVHDIKVAVKTLKPGTMDRKEFLAEATLMKKLAHPNLIQLYAVCTLEEPIYIITEYMCNGDLLNHLRKGKGKNLPVNILIEMSTQVATGMTVLESQNFIHRDLAARNILVGENNIVKVADFGLARLIEEDEYEARTGAKFPVKWTAPEAATHCRFSTKSDVWAFGILLYEIITKGSMPYPGMNNREVMQQVEAGYRMPKAEECPEPLYEIMMDCWKKEPMSRPTFETLSWRLSDYYTDQGIGYYTEGEFVQMENQ</sequence>
<keyword evidence="4 12" id="KW-0418">Kinase</keyword>
<dbReference type="GO" id="GO:0007435">
    <property type="term" value="P:salivary gland morphogenesis"/>
    <property type="evidence" value="ECO:0007669"/>
    <property type="project" value="UniProtKB-ARBA"/>
</dbReference>
<reference evidence="17 18" key="1">
    <citation type="submission" date="2024-05" db="EMBL/GenBank/DDBJ databases">
        <authorList>
            <person name="Wallberg A."/>
        </authorList>
    </citation>
    <scope>NUCLEOTIDE SEQUENCE [LARGE SCALE GENOMIC DNA]</scope>
</reference>
<dbReference type="SUPFAM" id="SSF50044">
    <property type="entry name" value="SH3-domain"/>
    <property type="match status" value="1"/>
</dbReference>
<feature type="non-terminal residue" evidence="17">
    <location>
        <position position="569"/>
    </location>
</feature>
<evidence type="ECO:0000256" key="6">
    <source>
        <dbReference type="ARBA" id="ARBA00022999"/>
    </source>
</evidence>
<evidence type="ECO:0000259" key="14">
    <source>
        <dbReference type="PROSITE" id="PS50001"/>
    </source>
</evidence>
<dbReference type="AlphaFoldDB" id="A0AAV2S918"/>
<dbReference type="Gene3D" id="1.10.510.10">
    <property type="entry name" value="Transferase(Phosphotransferase) domain 1"/>
    <property type="match status" value="1"/>
</dbReference>
<dbReference type="SMART" id="SM00326">
    <property type="entry name" value="SH3"/>
    <property type="match status" value="1"/>
</dbReference>
<dbReference type="InterPro" id="IPR001245">
    <property type="entry name" value="Ser-Thr/Tyr_kinase_cat_dom"/>
</dbReference>
<evidence type="ECO:0000256" key="8">
    <source>
        <dbReference type="ARBA" id="ARBA00051245"/>
    </source>
</evidence>
<feature type="binding site" evidence="11">
    <location>
        <position position="324"/>
    </location>
    <ligand>
        <name>ATP</name>
        <dbReference type="ChEBI" id="CHEBI:30616"/>
    </ligand>
</feature>
<dbReference type="InterPro" id="IPR000980">
    <property type="entry name" value="SH2"/>
</dbReference>
<comment type="similarity">
    <text evidence="12">Belongs to the protein kinase superfamily. Tyr protein kinase family.</text>
</comment>
<accession>A0AAV2S918</accession>
<dbReference type="PRINTS" id="PR00109">
    <property type="entry name" value="TYRKINASE"/>
</dbReference>
<dbReference type="InterPro" id="IPR008266">
    <property type="entry name" value="Tyr_kinase_AS"/>
</dbReference>
<feature type="domain" description="SH2" evidence="14">
    <location>
        <begin position="180"/>
        <end position="281"/>
    </location>
</feature>
<dbReference type="Gene3D" id="3.30.505.10">
    <property type="entry name" value="SH2 domain"/>
    <property type="match status" value="1"/>
</dbReference>
<protein>
    <recommendedName>
        <fullName evidence="12">Tyrosine-protein kinase</fullName>
        <ecNumber evidence="12">2.7.10.2</ecNumber>
    </recommendedName>
</protein>
<dbReference type="PRINTS" id="PR00452">
    <property type="entry name" value="SH3DOMAIN"/>
</dbReference>
<evidence type="ECO:0000256" key="2">
    <source>
        <dbReference type="ARBA" id="ARBA00022679"/>
    </source>
</evidence>
<dbReference type="Pfam" id="PF07714">
    <property type="entry name" value="PK_Tyr_Ser-Thr"/>
    <property type="match status" value="1"/>
</dbReference>
<evidence type="ECO:0000256" key="11">
    <source>
        <dbReference type="PROSITE-ProRule" id="PRU10141"/>
    </source>
</evidence>
<dbReference type="SUPFAM" id="SSF55550">
    <property type="entry name" value="SH2 domain"/>
    <property type="match status" value="1"/>
</dbReference>
<keyword evidence="18" id="KW-1185">Reference proteome</keyword>
<feature type="region of interest" description="Disordered" evidence="13">
    <location>
        <begin position="91"/>
        <end position="112"/>
    </location>
</feature>
<dbReference type="GO" id="GO:0030036">
    <property type="term" value="P:actin cytoskeleton organization"/>
    <property type="evidence" value="ECO:0007669"/>
    <property type="project" value="UniProtKB-ARBA"/>
</dbReference>
<keyword evidence="2 12" id="KW-0808">Transferase</keyword>
<dbReference type="PROSITE" id="PS50001">
    <property type="entry name" value="SH2"/>
    <property type="match status" value="1"/>
</dbReference>
<keyword evidence="1 10" id="KW-0728">SH3 domain</keyword>
<feature type="region of interest" description="Disordered" evidence="13">
    <location>
        <begin position="1"/>
        <end position="44"/>
    </location>
</feature>
<evidence type="ECO:0000256" key="4">
    <source>
        <dbReference type="ARBA" id="ARBA00022777"/>
    </source>
</evidence>
<keyword evidence="7 12" id="KW-0829">Tyrosine-protein kinase</keyword>
<dbReference type="GO" id="GO:0004715">
    <property type="term" value="F:non-membrane spanning protein tyrosine kinase activity"/>
    <property type="evidence" value="ECO:0007669"/>
    <property type="project" value="UniProtKB-EC"/>
</dbReference>
<dbReference type="CDD" id="cd11845">
    <property type="entry name" value="SH3_Src_like"/>
    <property type="match status" value="1"/>
</dbReference>
<evidence type="ECO:0000256" key="9">
    <source>
        <dbReference type="PROSITE-ProRule" id="PRU00191"/>
    </source>
</evidence>
<name>A0AAV2S918_MEGNR</name>
<dbReference type="PROSITE" id="PS50002">
    <property type="entry name" value="SH3"/>
    <property type="match status" value="1"/>
</dbReference>
<dbReference type="PROSITE" id="PS50011">
    <property type="entry name" value="PROTEIN_KINASE_DOM"/>
    <property type="match status" value="1"/>
</dbReference>
<dbReference type="InterPro" id="IPR036860">
    <property type="entry name" value="SH2_dom_sf"/>
</dbReference>
<evidence type="ECO:0000313" key="17">
    <source>
        <dbReference type="EMBL" id="CAL4166217.1"/>
    </source>
</evidence>
<evidence type="ECO:0000256" key="5">
    <source>
        <dbReference type="ARBA" id="ARBA00022840"/>
    </source>
</evidence>
<dbReference type="SMART" id="SM00252">
    <property type="entry name" value="SH2"/>
    <property type="match status" value="1"/>
</dbReference>